<feature type="compositionally biased region" description="Polar residues" evidence="2">
    <location>
        <begin position="1159"/>
        <end position="1176"/>
    </location>
</feature>
<feature type="domain" description="SEC63" evidence="4">
    <location>
        <begin position="246"/>
        <end position="559"/>
    </location>
</feature>
<dbReference type="GO" id="GO:0043138">
    <property type="term" value="F:3'-5' DNA helicase activity"/>
    <property type="evidence" value="ECO:0007669"/>
    <property type="project" value="UniProtKB-EC"/>
</dbReference>
<evidence type="ECO:0000256" key="2">
    <source>
        <dbReference type="SAM" id="MobiDB-lite"/>
    </source>
</evidence>
<evidence type="ECO:0000259" key="4">
    <source>
        <dbReference type="SMART" id="SM00973"/>
    </source>
</evidence>
<dbReference type="GO" id="GO:0051321">
    <property type="term" value="P:meiotic cell cycle"/>
    <property type="evidence" value="ECO:0007669"/>
    <property type="project" value="UniProtKB-KW"/>
</dbReference>
<feature type="compositionally biased region" description="Basic and acidic residues" evidence="2">
    <location>
        <begin position="1118"/>
        <end position="1129"/>
    </location>
</feature>
<feature type="compositionally biased region" description="Low complexity" evidence="2">
    <location>
        <begin position="1108"/>
        <end position="1117"/>
    </location>
</feature>
<feature type="compositionally biased region" description="Pro residues" evidence="2">
    <location>
        <begin position="595"/>
        <end position="604"/>
    </location>
</feature>
<feature type="region of interest" description="Disordered" evidence="2">
    <location>
        <begin position="797"/>
        <end position="840"/>
    </location>
</feature>
<dbReference type="EMBL" id="JADGJD010000825">
    <property type="protein sequence ID" value="KAJ3048240.1"/>
    <property type="molecule type" value="Genomic_DNA"/>
</dbReference>
<dbReference type="GO" id="GO:0016787">
    <property type="term" value="F:hydrolase activity"/>
    <property type="evidence" value="ECO:0007669"/>
    <property type="project" value="UniProtKB-KW"/>
</dbReference>
<comment type="caution">
    <text evidence="5">The sequence shown here is derived from an EMBL/GenBank/DDBJ whole genome shotgun (WGS) entry which is preliminary data.</text>
</comment>
<dbReference type="InterPro" id="IPR001650">
    <property type="entry name" value="Helicase_C-like"/>
</dbReference>
<dbReference type="PANTHER" id="PTHR47835:SF3">
    <property type="entry name" value="HELICASE FOR MEIOSIS 1"/>
    <property type="match status" value="1"/>
</dbReference>
<feature type="region of interest" description="Disordered" evidence="2">
    <location>
        <begin position="1032"/>
        <end position="1056"/>
    </location>
</feature>
<dbReference type="InterPro" id="IPR036388">
    <property type="entry name" value="WH-like_DNA-bd_sf"/>
</dbReference>
<dbReference type="InterPro" id="IPR052247">
    <property type="entry name" value="Meiotic_Crossover_Helicase"/>
</dbReference>
<sequence length="1288" mass="143183">MTHGLNHPFVKTKNHFERLRTLKARLQDKKLGELVLHGVAFHHGGKDEELHINDLQWLNQLTGLDYADRHLIEEHFVDSTTSTLAVGVNLPAHLVIIKNTVHYTNGQQAEYSELDIMQMLGRAGRPQFDDSGVAVIMTSMEKKRKYEALLMGAETIESSLHENLIEHLNAEVVLGSIASFPLAIEWLKATVRIQKNPGYYKLKNCTAVEGRLSAEHRLEGICMKDLQLLQNHELVVTNQGTKKLEASEYGKAMAKYYIKYQTTIKVLQMPPKASLATVLETLCAAEEFAEIRFHQDKMHLSALNKHESIRFPLKNKRVSTVAQKVNLLIQCALGTVPFTEQKTAISMSQDTTLILPHATRVARFIIEICQIKEDVVSLRSALDLSRCLTAKTWENSPLLLKQIDTIGPALAKMMANNGIRTFKKLFETDPRRIEVAANRYPPFGNKVLELAGALPQLQLKISQFKDLSRPTSVELYVEVSLRNAASVRVNGKRGQYSVIFVAGTSDNVLIDFKRFFMGKVKEGINFRIRTTMTKANQRILCSLMPEEFVGLDVHKEVVPDIKPIHFRMIQNARPAVMAKQQRTPSAGSLDGWNAPPKPSTPVAPAPAGADRPPQKLFRDDSPSVETDYDLHDDVNWSEINIDDMLKDIEEAPPLPPPLRFNSGAAPAQLSQRNVVQNSTHPSRELSLQQRNQSHSQPQLRPPSAPSQYRRPAAKFDAGSDDDSGSDIFDLSHHIKSQPKKTAVPEWAQTQSTNARNLEQSGEEGVLANGNVPCAHKCKKKSRCTHLCCKIGVPAKTARKRKRHTDNENMDEDSQSGRIGRQKRANLQSTTKWRTHAESDEDDEVQLVPLVSGNRAPHYDAENEIVWSEDADQINHFDRDVSRFVDMEARERKGDDEYDSEIEGEFDGWLVSDSDPISQEQFSSEPVPYEKEKRQREEDSVDTLIAAALDSEEGSPLKRKRLGKRRKVVYSSDEENEARPTQSMDAVAVNQTAGKSPSKAGRDKDLKHVLNLEVSNPFDVRSDLDHLHDLHHRASSSSMKPWQNRNPNQGKAVKHSSVGSLQMALHLSQQAQKVSTDQAGDAGADSAKFANNMACPELEELRKLHESTSKAAAASPAKPAKETSKIDRRLHFLGTPSPSPPASENGGNTPVRATVHPSKLTENNGRNAGLRRTQSGAGQLPVVGNAEQSSTEPSPRGKGSLTEKGAPPTTAAVTQSEARAQMLNFLRTVKVVDMDGSEATPHEAVRKAETGIRKLHDAGRKENVEMKDSAVSLKEQETAQIKMALHGLF</sequence>
<dbReference type="PANTHER" id="PTHR47835">
    <property type="entry name" value="HFM1, ATP DEPENDENT DNA HELICASE HOMOLOG"/>
    <property type="match status" value="1"/>
</dbReference>
<dbReference type="SUPFAM" id="SSF158702">
    <property type="entry name" value="Sec63 N-terminal domain-like"/>
    <property type="match status" value="1"/>
</dbReference>
<reference evidence="5" key="1">
    <citation type="submission" date="2020-05" db="EMBL/GenBank/DDBJ databases">
        <title>Phylogenomic resolution of chytrid fungi.</title>
        <authorList>
            <person name="Stajich J.E."/>
            <person name="Amses K."/>
            <person name="Simmons R."/>
            <person name="Seto K."/>
            <person name="Myers J."/>
            <person name="Bonds A."/>
            <person name="Quandt C.A."/>
            <person name="Barry K."/>
            <person name="Liu P."/>
            <person name="Grigoriev I."/>
            <person name="Longcore J.E."/>
            <person name="James T.Y."/>
        </authorList>
    </citation>
    <scope>NUCLEOTIDE SEQUENCE</scope>
    <source>
        <strain evidence="5">JEL0318</strain>
    </source>
</reference>
<gene>
    <name evidence="5" type="primary">MER3</name>
    <name evidence="5" type="ORF">HK097_010750</name>
</gene>
<dbReference type="Gene3D" id="1.10.3380.10">
    <property type="entry name" value="Sec63 N-terminal domain-like domain"/>
    <property type="match status" value="1"/>
</dbReference>
<feature type="domain" description="Helicase C-terminal" evidence="3">
    <location>
        <begin position="25"/>
        <end position="127"/>
    </location>
</feature>
<feature type="compositionally biased region" description="Polar residues" evidence="2">
    <location>
        <begin position="669"/>
        <end position="698"/>
    </location>
</feature>
<dbReference type="Pfam" id="PF02889">
    <property type="entry name" value="Sec63"/>
    <property type="match status" value="1"/>
</dbReference>
<dbReference type="Proteomes" id="UP001212841">
    <property type="component" value="Unassembled WGS sequence"/>
</dbReference>
<evidence type="ECO:0000259" key="3">
    <source>
        <dbReference type="SMART" id="SM00490"/>
    </source>
</evidence>
<comment type="similarity">
    <text evidence="1">Belongs to the helicase family. SKI2 subfamily.</text>
</comment>
<dbReference type="SUPFAM" id="SSF52540">
    <property type="entry name" value="P-loop containing nucleoside triphosphate hydrolases"/>
    <property type="match status" value="1"/>
</dbReference>
<dbReference type="Gene3D" id="1.10.10.10">
    <property type="entry name" value="Winged helix-like DNA-binding domain superfamily/Winged helix DNA-binding domain"/>
    <property type="match status" value="1"/>
</dbReference>
<feature type="compositionally biased region" description="Basic residues" evidence="2">
    <location>
        <begin position="956"/>
        <end position="967"/>
    </location>
</feature>
<proteinExistence type="inferred from homology"/>
<feature type="compositionally biased region" description="Polar residues" evidence="2">
    <location>
        <begin position="1034"/>
        <end position="1048"/>
    </location>
</feature>
<dbReference type="InterPro" id="IPR027417">
    <property type="entry name" value="P-loop_NTPase"/>
</dbReference>
<feature type="region of interest" description="Disordered" evidence="2">
    <location>
        <begin position="908"/>
        <end position="1003"/>
    </location>
</feature>
<feature type="compositionally biased region" description="Basic and acidic residues" evidence="2">
    <location>
        <begin position="927"/>
        <end position="937"/>
    </location>
</feature>
<feature type="compositionally biased region" description="Polar residues" evidence="2">
    <location>
        <begin position="914"/>
        <end position="923"/>
    </location>
</feature>
<feature type="region of interest" description="Disordered" evidence="2">
    <location>
        <begin position="575"/>
        <end position="629"/>
    </location>
</feature>
<evidence type="ECO:0000313" key="6">
    <source>
        <dbReference type="Proteomes" id="UP001212841"/>
    </source>
</evidence>
<dbReference type="InterPro" id="IPR004179">
    <property type="entry name" value="Sec63-dom"/>
</dbReference>
<feature type="compositionally biased region" description="Polar residues" evidence="2">
    <location>
        <begin position="978"/>
        <end position="994"/>
    </location>
</feature>
<feature type="region of interest" description="Disordered" evidence="2">
    <location>
        <begin position="669"/>
        <end position="729"/>
    </location>
</feature>
<dbReference type="Gene3D" id="3.40.50.300">
    <property type="entry name" value="P-loop containing nucleotide triphosphate hydrolases"/>
    <property type="match status" value="1"/>
</dbReference>
<dbReference type="SMART" id="SM00973">
    <property type="entry name" value="Sec63"/>
    <property type="match status" value="1"/>
</dbReference>
<accession>A0AAD5S9H6</accession>
<evidence type="ECO:0000313" key="5">
    <source>
        <dbReference type="EMBL" id="KAJ3048240.1"/>
    </source>
</evidence>
<protein>
    <submittedName>
        <fullName evidence="5">Sec63</fullName>
    </submittedName>
</protein>
<feature type="compositionally biased region" description="Basic and acidic residues" evidence="2">
    <location>
        <begin position="612"/>
        <end position="621"/>
    </location>
</feature>
<dbReference type="SMART" id="SM00490">
    <property type="entry name" value="HELICc"/>
    <property type="match status" value="1"/>
</dbReference>
<organism evidence="5 6">
    <name type="scientific">Rhizophlyctis rosea</name>
    <dbReference type="NCBI Taxonomy" id="64517"/>
    <lineage>
        <taxon>Eukaryota</taxon>
        <taxon>Fungi</taxon>
        <taxon>Fungi incertae sedis</taxon>
        <taxon>Chytridiomycota</taxon>
        <taxon>Chytridiomycota incertae sedis</taxon>
        <taxon>Chytridiomycetes</taxon>
        <taxon>Rhizophlyctidales</taxon>
        <taxon>Rhizophlyctidaceae</taxon>
        <taxon>Rhizophlyctis</taxon>
    </lineage>
</organism>
<feature type="region of interest" description="Disordered" evidence="2">
    <location>
        <begin position="1104"/>
        <end position="1213"/>
    </location>
</feature>
<keyword evidence="6" id="KW-1185">Reference proteome</keyword>
<evidence type="ECO:0000256" key="1">
    <source>
        <dbReference type="ARBA" id="ARBA00010140"/>
    </source>
</evidence>
<name>A0AAD5S9H6_9FUNG</name>